<evidence type="ECO:0000313" key="2">
    <source>
        <dbReference type="EMBL" id="SDL05264.1"/>
    </source>
</evidence>
<evidence type="ECO:0000313" key="3">
    <source>
        <dbReference type="Proteomes" id="UP000199008"/>
    </source>
</evidence>
<keyword evidence="3" id="KW-1185">Reference proteome</keyword>
<dbReference type="EMBL" id="FNFY01000019">
    <property type="protein sequence ID" value="SDL05264.1"/>
    <property type="molecule type" value="Genomic_DNA"/>
</dbReference>
<dbReference type="Proteomes" id="UP000199008">
    <property type="component" value="Unassembled WGS sequence"/>
</dbReference>
<feature type="transmembrane region" description="Helical" evidence="1">
    <location>
        <begin position="69"/>
        <end position="94"/>
    </location>
</feature>
<dbReference type="STRING" id="576118.SAMN05216216_11944"/>
<accession>A0A1G9GXE9</accession>
<evidence type="ECO:0008006" key="4">
    <source>
        <dbReference type="Google" id="ProtNLM"/>
    </source>
</evidence>
<name>A0A1G9GXE9_9BACL</name>
<dbReference type="OrthoDB" id="2389632at2"/>
<dbReference type="AlphaFoldDB" id="A0A1G9GXE9"/>
<keyword evidence="1" id="KW-0472">Membrane</keyword>
<protein>
    <recommendedName>
        <fullName evidence="4">Yip1 domain-containing protein</fullName>
    </recommendedName>
</protein>
<dbReference type="RefSeq" id="WP_092987175.1">
    <property type="nucleotide sequence ID" value="NZ_FNFY01000019.1"/>
</dbReference>
<proteinExistence type="predicted"/>
<evidence type="ECO:0000256" key="1">
    <source>
        <dbReference type="SAM" id="Phobius"/>
    </source>
</evidence>
<feature type="transmembrane region" description="Helical" evidence="1">
    <location>
        <begin position="141"/>
        <end position="167"/>
    </location>
</feature>
<feature type="transmembrane region" description="Helical" evidence="1">
    <location>
        <begin position="115"/>
        <end position="135"/>
    </location>
</feature>
<reference evidence="3" key="1">
    <citation type="submission" date="2016-10" db="EMBL/GenBank/DDBJ databases">
        <authorList>
            <person name="Varghese N."/>
            <person name="Submissions S."/>
        </authorList>
    </citation>
    <scope>NUCLEOTIDE SEQUENCE [LARGE SCALE GENOMIC DNA]</scope>
    <source>
        <strain evidence="3">CGMCC 1.8895</strain>
    </source>
</reference>
<keyword evidence="1" id="KW-0812">Transmembrane</keyword>
<gene>
    <name evidence="2" type="ORF">SAMN05216216_11944</name>
</gene>
<sequence length="208" mass="23725">MTERSNIKLNPLKYFYMSLLLPNRILNHKKVVSKWASILVSTLPVVLFLVLALAPFYAVFETVFGDGNLIIQAGLILLVYLWVFYAAGFLVFYFMNKNALKQPKSTGKLLHDYGVLALMTQFILILFAALILVIITTAADITIAFVITIPSIVLIMFIYITFAIFIFGKYLIEDQNAQVVKWIVMFIIFHLLTAFIFTILPFIILRIS</sequence>
<organism evidence="2 3">
    <name type="scientific">Lacicoccus qingdaonensis</name>
    <dbReference type="NCBI Taxonomy" id="576118"/>
    <lineage>
        <taxon>Bacteria</taxon>
        <taxon>Bacillati</taxon>
        <taxon>Bacillota</taxon>
        <taxon>Bacilli</taxon>
        <taxon>Bacillales</taxon>
        <taxon>Salinicoccaceae</taxon>
        <taxon>Lacicoccus</taxon>
    </lineage>
</organism>
<feature type="transmembrane region" description="Helical" evidence="1">
    <location>
        <begin position="179"/>
        <end position="204"/>
    </location>
</feature>
<feature type="transmembrane region" description="Helical" evidence="1">
    <location>
        <begin position="35"/>
        <end position="57"/>
    </location>
</feature>
<keyword evidence="1" id="KW-1133">Transmembrane helix</keyword>